<feature type="compositionally biased region" description="Polar residues" evidence="1">
    <location>
        <begin position="28"/>
        <end position="53"/>
    </location>
</feature>
<dbReference type="Pfam" id="PF04385">
    <property type="entry name" value="FAINT"/>
    <property type="match status" value="2"/>
</dbReference>
<name>Q9GP29_THEPA</name>
<keyword evidence="2" id="KW-0812">Transmembrane</keyword>
<keyword evidence="3" id="KW-0732">Signal</keyword>
<keyword evidence="2" id="KW-0472">Membrane</keyword>
<accession>Q9GP29</accession>
<feature type="chain" id="PRO_5004326987" evidence="3">
    <location>
        <begin position="26"/>
        <end position="471"/>
    </location>
</feature>
<reference evidence="4" key="2">
    <citation type="journal article" date="2000" name="Mol. Biochem. Parasitol.">
        <title>Polymorphic open reading frames encoding secretory proteins are located less than 3 kilobases from Theileria parva telomeres.</title>
        <authorList>
            <person name="Bishop R."/>
            <person name="Gobright E."/>
            <person name="Nene V."/>
            <person name="Morzaria S."/>
            <person name="Musoke A."/>
            <person name="Sohanpal B."/>
        </authorList>
    </citation>
    <scope>NUCLEOTIDE SEQUENCE</scope>
    <source>
        <strain evidence="4">Muguga</strain>
    </source>
</reference>
<dbReference type="AlphaFoldDB" id="Q9GP29"/>
<evidence type="ECO:0000313" key="4">
    <source>
        <dbReference type="EMBL" id="AAG37801.1"/>
    </source>
</evidence>
<proteinExistence type="predicted"/>
<organism evidence="4">
    <name type="scientific">Theileria parva</name>
    <name type="common">East coast fever infection agent</name>
    <dbReference type="NCBI Taxonomy" id="5875"/>
    <lineage>
        <taxon>Eukaryota</taxon>
        <taxon>Sar</taxon>
        <taxon>Alveolata</taxon>
        <taxon>Apicomplexa</taxon>
        <taxon>Aconoidasida</taxon>
        <taxon>Piroplasmida</taxon>
        <taxon>Theileriidae</taxon>
        <taxon>Theileria</taxon>
    </lineage>
</organism>
<feature type="transmembrane region" description="Helical" evidence="2">
    <location>
        <begin position="419"/>
        <end position="441"/>
    </location>
</feature>
<feature type="region of interest" description="Disordered" evidence="1">
    <location>
        <begin position="27"/>
        <end position="53"/>
    </location>
</feature>
<dbReference type="InterPro" id="IPR007480">
    <property type="entry name" value="DUF529"/>
</dbReference>
<evidence type="ECO:0000256" key="1">
    <source>
        <dbReference type="SAM" id="MobiDB-lite"/>
    </source>
</evidence>
<dbReference type="EMBL" id="AF198437">
    <property type="protein sequence ID" value="AAG37801.1"/>
    <property type="molecule type" value="Genomic_DNA"/>
</dbReference>
<feature type="signal peptide" evidence="3">
    <location>
        <begin position="1"/>
        <end position="25"/>
    </location>
</feature>
<dbReference type="VEuPathDB" id="PiroplasmaDB:TpMuguga_01g00002"/>
<reference evidence="4" key="1">
    <citation type="submission" date="1999-10" db="EMBL/GenBank/DDBJ databases">
        <authorList>
            <person name="Bishop R.P."/>
            <person name="Gobright E.I."/>
            <person name="Sohanpal B.K."/>
        </authorList>
    </citation>
    <scope>NUCLEOTIDE SEQUENCE</scope>
    <source>
        <strain evidence="4">Muguga</strain>
    </source>
</reference>
<keyword evidence="2" id="KW-1133">Transmembrane helix</keyword>
<protein>
    <submittedName>
        <fullName evidence="4">Hypothetical telomeric SfiI 20 protein 2</fullName>
    </submittedName>
</protein>
<evidence type="ECO:0000256" key="3">
    <source>
        <dbReference type="SAM" id="SignalP"/>
    </source>
</evidence>
<evidence type="ECO:0000256" key="2">
    <source>
        <dbReference type="SAM" id="Phobius"/>
    </source>
</evidence>
<sequence>MTAKWLVINLLLYIRLLCQLNSVVAHPTSGTRSPTNGFQTSRGQYSTPNGQTTFPEINVTRVSTPASNSTKQVTLDVDKTGSTNDYEYSKENKDNKYHTYTVKQGNVITKVTKGNAVMWDSKNDDYCLKAIYMDHHNSPKYLAVLLQSGKFVLIYRAAYDVIERSDTNMNITHQRYDVTKLKFLGDSDAVIDASSYEPTIADRYYSFEFKNGAKCKKIKFGDDVLWKHDSEFGQIVSFHLDLISNKFFLKNHNGDVKSIEYTTGSLKVTTVTTNCLLLPTPESTTVSPELTTLAPESTTVIPDQTETTATFAESTSSYNPSTLDLNTRNSTRDFDYSKTDNVHVYTAKSNHSFSKITRGSNTVWEAPDNVSAKSVIFVDESIKYVTIDLGGGFYRTVQVDPKSQTNTKTNNTRTKNIPLILLVPLILLPPTLLTLLILLLLKHLLLLKKQKQLLKLEQPLPLNQQMLLPHM</sequence>